<keyword evidence="1" id="KW-0472">Membrane</keyword>
<dbReference type="EMBL" id="CP017015">
    <property type="protein sequence ID" value="AOG60211.1"/>
    <property type="molecule type" value="Genomic_DNA"/>
</dbReference>
<feature type="transmembrane region" description="Helical" evidence="1">
    <location>
        <begin position="204"/>
        <end position="224"/>
    </location>
</feature>
<accession>A0A1B3SJV6</accession>
<keyword evidence="1" id="KW-0812">Transmembrane</keyword>
<dbReference type="Proteomes" id="UP000094378">
    <property type="component" value="Chromosome"/>
</dbReference>
<keyword evidence="1" id="KW-1133">Transmembrane helix</keyword>
<dbReference type="AlphaFoldDB" id="A0A1B3SJV6"/>
<keyword evidence="3" id="KW-1185">Reference proteome</keyword>
<evidence type="ECO:0000313" key="3">
    <source>
        <dbReference type="Proteomes" id="UP000094378"/>
    </source>
</evidence>
<gene>
    <name evidence="2" type="ORF">SHELI_v1c02560</name>
</gene>
<evidence type="ECO:0000313" key="2">
    <source>
        <dbReference type="EMBL" id="AOG60211.1"/>
    </source>
</evidence>
<evidence type="ECO:0000256" key="1">
    <source>
        <dbReference type="SAM" id="Phobius"/>
    </source>
</evidence>
<protein>
    <submittedName>
        <fullName evidence="2">Uncharacterized protein</fullName>
    </submittedName>
</protein>
<proteinExistence type="predicted"/>
<name>A0A1B3SJV6_9MOLU</name>
<reference evidence="2 3" key="1">
    <citation type="submission" date="2016-08" db="EMBL/GenBank/DDBJ databases">
        <title>Complete genome sequence of Spiroplasma helicoides TABS-2 (DSM 22551).</title>
        <authorList>
            <person name="Shen W.-Y."/>
            <person name="Lo W.-S."/>
            <person name="Lai Y.-C."/>
            <person name="Kuo C.-H."/>
        </authorList>
    </citation>
    <scope>NUCLEOTIDE SEQUENCE [LARGE SCALE GENOMIC DNA]</scope>
    <source>
        <strain evidence="2 3">TABS-2</strain>
    </source>
</reference>
<organism evidence="2 3">
    <name type="scientific">Spiroplasma helicoides</name>
    <dbReference type="NCBI Taxonomy" id="216938"/>
    <lineage>
        <taxon>Bacteria</taxon>
        <taxon>Bacillati</taxon>
        <taxon>Mycoplasmatota</taxon>
        <taxon>Mollicutes</taxon>
        <taxon>Entomoplasmatales</taxon>
        <taxon>Spiroplasmataceae</taxon>
        <taxon>Spiroplasma</taxon>
    </lineage>
</organism>
<dbReference type="KEGG" id="shj:SHELI_v1c02560"/>
<dbReference type="RefSeq" id="WP_069115995.1">
    <property type="nucleotide sequence ID" value="NZ_CP017015.1"/>
</dbReference>
<sequence length="225" mass="27493">MKSMTRTEKNKNLHNKVREEIANKKQTLDEKRLIFSIFERLKVIDADFFKRKLEVFDQKHELDTPYLDKDRSNSLLSEDIKYDIRREIEELKKIKPKVVERNSKETKENEEYELKSQKYITYYNNLVKNEKVFVENIKRLQSKQQNRKNPTHDISMTTIQQVRNKDKRNTFQMIREADLNMEKSQKEVLKRWQIYNRKKKFKNITWVFFSMFILMILSISIPFAI</sequence>
<dbReference type="OrthoDB" id="389401at2"/>
<dbReference type="STRING" id="216938.SHELI_v1c02560"/>